<evidence type="ECO:0000256" key="1">
    <source>
        <dbReference type="SAM" id="MobiDB-lite"/>
    </source>
</evidence>
<feature type="compositionally biased region" description="Low complexity" evidence="1">
    <location>
        <begin position="1068"/>
        <end position="1077"/>
    </location>
</feature>
<dbReference type="EMBL" id="GBGD01000213">
    <property type="protein sequence ID" value="JAC88676.1"/>
    <property type="molecule type" value="mRNA"/>
</dbReference>
<evidence type="ECO:0000259" key="3">
    <source>
        <dbReference type="Pfam" id="PF22260"/>
    </source>
</evidence>
<dbReference type="AlphaFoldDB" id="A0A069DXW6"/>
<feature type="domain" description="RNA-dependent RNA polymerase palm" evidence="2">
    <location>
        <begin position="155"/>
        <end position="526"/>
    </location>
</feature>
<evidence type="ECO:0000313" key="4">
    <source>
        <dbReference type="EMBL" id="JAC88676.1"/>
    </source>
</evidence>
<proteinExistence type="evidence at transcript level"/>
<dbReference type="GO" id="GO:0071897">
    <property type="term" value="P:DNA biosynthetic process"/>
    <property type="evidence" value="ECO:0007669"/>
    <property type="project" value="UniProtKB-ARBA"/>
</dbReference>
<dbReference type="Pfam" id="PF22260">
    <property type="entry name" value="Permu_RdRp_thumb"/>
    <property type="match status" value="1"/>
</dbReference>
<feature type="compositionally biased region" description="Polar residues" evidence="1">
    <location>
        <begin position="1081"/>
        <end position="1109"/>
    </location>
</feature>
<dbReference type="Pfam" id="PF22152">
    <property type="entry name" value="Permu_RdRp_palm"/>
    <property type="match status" value="1"/>
</dbReference>
<protein>
    <submittedName>
        <fullName evidence="4">Putative viral protein found on panstrongylus sialotranscriptome</fullName>
    </submittedName>
</protein>
<organism evidence="4">
    <name type="scientific">Panstrongylus megistus</name>
    <dbReference type="NCBI Taxonomy" id="65343"/>
    <lineage>
        <taxon>Eukaryota</taxon>
        <taxon>Metazoa</taxon>
        <taxon>Ecdysozoa</taxon>
        <taxon>Arthropoda</taxon>
        <taxon>Hexapoda</taxon>
        <taxon>Insecta</taxon>
        <taxon>Pterygota</taxon>
        <taxon>Neoptera</taxon>
        <taxon>Paraneoptera</taxon>
        <taxon>Hemiptera</taxon>
        <taxon>Heteroptera</taxon>
        <taxon>Panheteroptera</taxon>
        <taxon>Cimicomorpha</taxon>
        <taxon>Reduviidae</taxon>
        <taxon>Triatominae</taxon>
        <taxon>Panstrongylus</taxon>
    </lineage>
</organism>
<dbReference type="SUPFAM" id="SSF56672">
    <property type="entry name" value="DNA/RNA polymerases"/>
    <property type="match status" value="1"/>
</dbReference>
<evidence type="ECO:0000259" key="2">
    <source>
        <dbReference type="Pfam" id="PF22152"/>
    </source>
</evidence>
<feature type="domain" description="RNA-dependent RNA polymerase thumb" evidence="3">
    <location>
        <begin position="546"/>
        <end position="643"/>
    </location>
</feature>
<dbReference type="InterPro" id="IPR054403">
    <property type="entry name" value="RdRp_palm_ribovirus"/>
</dbReference>
<name>A0A069DXW6_9HEMI</name>
<dbReference type="InterPro" id="IPR043502">
    <property type="entry name" value="DNA/RNA_pol_sf"/>
</dbReference>
<sequence length="1117" mass="124960">MDCSNPVVDSTRCTVETMMQGLKRLKRQDLQYLRELGDSGRRALINKADPEKIVIQSALERIPPVELGSTALDEQDVPCTVHRRSIPPASLKRSDGSEVRSSVANLSDGRVSVNRYFGQGKVATRLVSGLLRSYNVEDVVEAFKTSIYTSGTVAGFLNRLEIMNTRDCVSIKKDPTQLVPGKVSTLRQLLPVGALKSWHSEDLSDLLSEVRTSRVASAGAPYWRPKGQAMADILEVGIPAFVEAMKAGVQTFGAFMEENPEMFVLECKNKTDRYDIAKLEDKTRPYFNTPAHISLLQSCLMQPFCESLLLFHEAKRSRNAYGYTLAKGGGRKLWDKINQSLKTKEPFFFAYGDDVDLYVPIDGKMYRVAPDFKQMDYSVDYDTMELTLDYMKAEYVAQHGRNQFWETFIEYWKGMLKYPRFLVQGKTIFSKESDGLMSGVVGTTLFDTVKSVISYERYLVHLQQIGRGALHDEAQARRFFESQGLEIKAGTWSPEVVDLNLVPGTIRGNTFNPGRLPSNNKFLGVQMMPVEGPKGLDFVPYLPEKDWLQCLATPRDDPGEKGSKTAELRTHFDRMRGYLVTGAIFSPRAHEYCYGEIDRLPSDVILMQTQSEGLGEIQQIVGQEFEFPTSESIPNVKWVFDIYASEDNRFEAEPTQLFEERVMNAVQEHRLIDRRIRLEMKGKQVIQMPDLNKVELPDLGLPDMVKSYVPKVVEATRLANKPIVRFAQQASEFVGQGVAAVPELASLLGVSAHKCAALLHEEGFFMREMYGEIAFSQYPIVFEGERDPIAAVAKQETTAIQENSPKKENIGAPKLVKLPVTITEERPLPGLPQLKVKHGPNFNHARTIIDRIAVELGRKFHVEWTVEPFTVGEGSNKKGYMQLTAQAGFEGLGPFLKARGPSKSAITTFLYKRIVELNDAKVALLATAATQMEPAIGFLGGEPISNAPEIAEPIGPPPFHQDWAEEVVTVPVEAPAHIRTEVEIGGIKSEVELDEVDGVIRFLGPVSVSEMQAGEVKLPNYILKALRKFINKRNDDWKKADRRSKTRAAKAQAPKGQIPESRGERRTGQQGRTQNGESVSKGDNCSWQRPTAYNSQRSKQERGSGTNRAQPRKSPKA</sequence>
<dbReference type="InterPro" id="IPR054433">
    <property type="entry name" value="RdRp_thumb_ribovirus"/>
</dbReference>
<feature type="region of interest" description="Disordered" evidence="1">
    <location>
        <begin position="1036"/>
        <end position="1117"/>
    </location>
</feature>
<reference evidence="4" key="1">
    <citation type="journal article" date="2015" name="J. Med. Entomol.">
        <title>A Deep Insight Into the Sialotranscriptome of the Chagas Disease Vector, Panstrongylus megistus (Hemiptera: Heteroptera).</title>
        <authorList>
            <person name="Ribeiro J.M."/>
            <person name="Schwarz A."/>
            <person name="Francischetti I.M."/>
        </authorList>
    </citation>
    <scope>NUCLEOTIDE SEQUENCE</scope>
    <source>
        <tissue evidence="4">Salivary glands</tissue>
    </source>
</reference>
<accession>A0A069DXW6</accession>